<comment type="similarity">
    <text evidence="1 7">Belongs to the peptidase M16 family.</text>
</comment>
<gene>
    <name evidence="12" type="ORF">HG535_0B06380</name>
</gene>
<name>A0A7H9AZE9_ZYGMR</name>
<dbReference type="Gene3D" id="3.30.830.10">
    <property type="entry name" value="Metalloenzyme, LuxS/M16 peptidase-like"/>
    <property type="match status" value="4"/>
</dbReference>
<sequence length="1001" mass="114820">MSILLGANFFRRGGYLGSIVKSNFNSRRFHNTNMASESYTDFGLNFLKPDLDDRSYRYIKLPNNLKALVIQDPTTDKAAAALDVNVGAFEDPEDLPGLAHFCEHLLFMGSKKFPDENEYSSFLSKHGGSSNAYTGATNTNYYFEVNHEHLHGALDRFSGFFSCPLFNKDSTEKEIKAVDSENKKNLQSDLWRFYQLDKILTNPDHPYHKFSTGNFKTLMEIPKSKGVDTRDELLKFYDRCYSANLMKLCILGREDLDTLSKWAYELFKDVSNSGRPAPEYSATMLQKTDLQKMIHVKPVKDLKKLEITFAAPDVDRDWEAKPSNIISHLVGHEGSGSLLAHLKDIGLANGLSAGGHTVSKDNAVFSIDVDLTDEGLKNFEDVTVAVFQYIEMLKLSLPDKRIFLELEDIERAAFKFTQKAGPSNTVSSIAKRLEKEYIPVQNILATNLFTKYEPDEITKYVNSLTVENSRIMIMSKISKTDSVEKWYGTEYSLESYSTDFAKRLKSAGLNAKLHLPRPNEFIATNFNVDRITDITPLEEPLLLKEGKFSKLWYKKDDRFWQPRGYIYVSFKLPHTHASIVNTMLTTLYVHLVNDQLKDLQYDASCAYSQLSFVKTNQGLDLTISGFNDKLTILLIRFLEGVKNFSLDAKRFEILKEKAKQHLKNQLYETPYMQVSSSYTALINERSWPPRQKLEVMNEITLEQMSSFVPTLYEEMFYETLVHGNFKYDEANEIDSVVEILRSTTVSNPQIKNSRLRSFLIPEGKTLRYEKDLEDAENVNSCIQQVTQIGTINDETAAKSKLFAQMIHEPCFDTLRTKEQLGYVVFSSTLSNHGTINMRFLIQSERTTPYLEWRIDTFLEEFGKVLEQMTEGDFSRHKDALCKSLLQKYKNMREESSRFSTSIYLGDYDFTNRRTLAKLISELTKKDMMDFYNSYIVGPKASKIILHLKSQKVSNENDESLLDKDSYPSGELIKDIGEFKSGLFLAPVRQPVKKFDIFTPRL</sequence>
<dbReference type="FunFam" id="3.30.830.10:FF:000003">
    <property type="entry name" value="Insulin-degrading enzyme"/>
    <property type="match status" value="1"/>
</dbReference>
<evidence type="ECO:0000256" key="2">
    <source>
        <dbReference type="ARBA" id="ARBA00022670"/>
    </source>
</evidence>
<dbReference type="InterPro" id="IPR011765">
    <property type="entry name" value="Pept_M16_N"/>
</dbReference>
<dbReference type="FunFam" id="3.30.830.10:FF:000004">
    <property type="entry name" value="Putative insulin-degrading enzyme"/>
    <property type="match status" value="1"/>
</dbReference>
<dbReference type="GeneID" id="59235255"/>
<proteinExistence type="inferred from homology"/>
<evidence type="ECO:0000256" key="3">
    <source>
        <dbReference type="ARBA" id="ARBA00022723"/>
    </source>
</evidence>
<evidence type="ECO:0000259" key="9">
    <source>
        <dbReference type="Pfam" id="PF05193"/>
    </source>
</evidence>
<evidence type="ECO:0000256" key="5">
    <source>
        <dbReference type="ARBA" id="ARBA00022833"/>
    </source>
</evidence>
<evidence type="ECO:0000256" key="1">
    <source>
        <dbReference type="ARBA" id="ARBA00007261"/>
    </source>
</evidence>
<evidence type="ECO:0000256" key="7">
    <source>
        <dbReference type="RuleBase" id="RU004447"/>
    </source>
</evidence>
<dbReference type="InterPro" id="IPR007863">
    <property type="entry name" value="Peptidase_M16_C"/>
</dbReference>
<reference evidence="12 13" key="1">
    <citation type="submission" date="2020-07" db="EMBL/GenBank/DDBJ databases">
        <title>The yeast mating-type switching endonuclease HO is a domesticated member of an unorthodox homing genetic element family.</title>
        <authorList>
            <person name="Coughlan A.Y."/>
            <person name="Lombardi L."/>
            <person name="Braun-Galleani S."/>
            <person name="Martos A.R."/>
            <person name="Galeote V."/>
            <person name="Bigey F."/>
            <person name="Dequin S."/>
            <person name="Byrne K.P."/>
            <person name="Wolfe K.H."/>
        </authorList>
    </citation>
    <scope>NUCLEOTIDE SEQUENCE [LARGE SCALE GENOMIC DNA]</scope>
    <source>
        <strain evidence="12 13">NRRL Y-6702</strain>
    </source>
</reference>
<feature type="domain" description="Peptidase M16 C-terminal" evidence="9">
    <location>
        <begin position="229"/>
        <end position="399"/>
    </location>
</feature>
<evidence type="ECO:0008006" key="14">
    <source>
        <dbReference type="Google" id="ProtNLM"/>
    </source>
</evidence>
<keyword evidence="2" id="KW-0645">Protease</keyword>
<accession>A0A7H9AZE9</accession>
<dbReference type="GO" id="GO:0005739">
    <property type="term" value="C:mitochondrion"/>
    <property type="evidence" value="ECO:0007669"/>
    <property type="project" value="TreeGrafter"/>
</dbReference>
<dbReference type="SUPFAM" id="SSF63411">
    <property type="entry name" value="LuxS/MPP-like metallohydrolase"/>
    <property type="match status" value="4"/>
</dbReference>
<dbReference type="GO" id="GO:0005829">
    <property type="term" value="C:cytosol"/>
    <property type="evidence" value="ECO:0007669"/>
    <property type="project" value="TreeGrafter"/>
</dbReference>
<dbReference type="GO" id="GO:0051603">
    <property type="term" value="P:proteolysis involved in protein catabolic process"/>
    <property type="evidence" value="ECO:0007669"/>
    <property type="project" value="TreeGrafter"/>
</dbReference>
<evidence type="ECO:0000259" key="8">
    <source>
        <dbReference type="Pfam" id="PF00675"/>
    </source>
</evidence>
<evidence type="ECO:0000259" key="10">
    <source>
        <dbReference type="Pfam" id="PF16187"/>
    </source>
</evidence>
<dbReference type="RefSeq" id="XP_037143321.1">
    <property type="nucleotide sequence ID" value="XM_037287426.1"/>
</dbReference>
<dbReference type="Pfam" id="PF05193">
    <property type="entry name" value="Peptidase_M16_C"/>
    <property type="match status" value="1"/>
</dbReference>
<dbReference type="PANTHER" id="PTHR43690">
    <property type="entry name" value="NARDILYSIN"/>
    <property type="match status" value="1"/>
</dbReference>
<dbReference type="InterPro" id="IPR054734">
    <property type="entry name" value="PqqF-like_C_4"/>
</dbReference>
<evidence type="ECO:0000259" key="11">
    <source>
        <dbReference type="Pfam" id="PF22456"/>
    </source>
</evidence>
<dbReference type="InterPro" id="IPR011249">
    <property type="entry name" value="Metalloenz_LuxS/M16"/>
</dbReference>
<keyword evidence="5" id="KW-0862">Zinc</keyword>
<dbReference type="KEGG" id="zmk:HG535_0B06380"/>
<dbReference type="GO" id="GO:0043171">
    <property type="term" value="P:peptide catabolic process"/>
    <property type="evidence" value="ECO:0007669"/>
    <property type="project" value="TreeGrafter"/>
</dbReference>
<dbReference type="Pfam" id="PF16187">
    <property type="entry name" value="Peptidase_M16_M"/>
    <property type="match status" value="1"/>
</dbReference>
<dbReference type="InterPro" id="IPR050626">
    <property type="entry name" value="Peptidase_M16"/>
</dbReference>
<evidence type="ECO:0000313" key="13">
    <source>
        <dbReference type="Proteomes" id="UP000509704"/>
    </source>
</evidence>
<dbReference type="OrthoDB" id="952271at2759"/>
<dbReference type="InterPro" id="IPR001431">
    <property type="entry name" value="Pept_M16_Zn_BS"/>
</dbReference>
<feature type="domain" description="Peptidase M16 middle/third" evidence="10">
    <location>
        <begin position="414"/>
        <end position="694"/>
    </location>
</feature>
<evidence type="ECO:0000256" key="6">
    <source>
        <dbReference type="ARBA" id="ARBA00023049"/>
    </source>
</evidence>
<keyword evidence="13" id="KW-1185">Reference proteome</keyword>
<dbReference type="FunFam" id="3.30.830.10:FF:000005">
    <property type="entry name" value="nardilysin isoform X1"/>
    <property type="match status" value="1"/>
</dbReference>
<dbReference type="PANTHER" id="PTHR43690:SF18">
    <property type="entry name" value="INSULIN-DEGRADING ENZYME-RELATED"/>
    <property type="match status" value="1"/>
</dbReference>
<evidence type="ECO:0000256" key="4">
    <source>
        <dbReference type="ARBA" id="ARBA00022801"/>
    </source>
</evidence>
<protein>
    <recommendedName>
        <fullName evidence="14">Peptidase M16 N-terminal domain-containing protein</fullName>
    </recommendedName>
</protein>
<keyword evidence="6" id="KW-0482">Metalloprotease</keyword>
<dbReference type="GO" id="GO:0004222">
    <property type="term" value="F:metalloendopeptidase activity"/>
    <property type="evidence" value="ECO:0007669"/>
    <property type="project" value="InterPro"/>
</dbReference>
<dbReference type="EMBL" id="CP058605">
    <property type="protein sequence ID" value="QLG71593.1"/>
    <property type="molecule type" value="Genomic_DNA"/>
</dbReference>
<dbReference type="InterPro" id="IPR032632">
    <property type="entry name" value="Peptidase_M16_M"/>
</dbReference>
<evidence type="ECO:0000313" key="12">
    <source>
        <dbReference type="EMBL" id="QLG71593.1"/>
    </source>
</evidence>
<keyword evidence="4" id="KW-0378">Hydrolase</keyword>
<keyword evidence="3" id="KW-0479">Metal-binding</keyword>
<dbReference type="PROSITE" id="PS00143">
    <property type="entry name" value="INSULINASE"/>
    <property type="match status" value="1"/>
</dbReference>
<dbReference type="AlphaFoldDB" id="A0A7H9AZE9"/>
<organism evidence="12 13">
    <name type="scientific">Zygotorulaspora mrakii</name>
    <name type="common">Zygosaccharomyces mrakii</name>
    <dbReference type="NCBI Taxonomy" id="42260"/>
    <lineage>
        <taxon>Eukaryota</taxon>
        <taxon>Fungi</taxon>
        <taxon>Dikarya</taxon>
        <taxon>Ascomycota</taxon>
        <taxon>Saccharomycotina</taxon>
        <taxon>Saccharomycetes</taxon>
        <taxon>Saccharomycetales</taxon>
        <taxon>Saccharomycetaceae</taxon>
        <taxon>Zygotorulaspora</taxon>
    </lineage>
</organism>
<feature type="domain" description="Peptidase M16 N-terminal" evidence="8">
    <location>
        <begin position="68"/>
        <end position="204"/>
    </location>
</feature>
<dbReference type="Pfam" id="PF00675">
    <property type="entry name" value="Peptidase_M16"/>
    <property type="match status" value="1"/>
</dbReference>
<dbReference type="Pfam" id="PF22456">
    <property type="entry name" value="PqqF-like_C_4"/>
    <property type="match status" value="1"/>
</dbReference>
<feature type="domain" description="Coenzyme PQQ synthesis protein F-like C-terminal lobe" evidence="11">
    <location>
        <begin position="801"/>
        <end position="898"/>
    </location>
</feature>
<dbReference type="GO" id="GO:0046872">
    <property type="term" value="F:metal ion binding"/>
    <property type="evidence" value="ECO:0007669"/>
    <property type="project" value="UniProtKB-KW"/>
</dbReference>
<dbReference type="Proteomes" id="UP000509704">
    <property type="component" value="Chromosome 2"/>
</dbReference>